<dbReference type="EMBL" id="LK028583">
    <property type="protein sequence ID" value="CDS21461.1"/>
    <property type="molecule type" value="Genomic_DNA"/>
</dbReference>
<reference evidence="1 2" key="1">
    <citation type="journal article" date="2013" name="Nature">
        <title>The genomes of four tapeworm species reveal adaptations to parasitism.</title>
        <authorList>
            <person name="Tsai I.J."/>
            <person name="Zarowiecki M."/>
            <person name="Holroyd N."/>
            <person name="Garciarrubio A."/>
            <person name="Sanchez-Flores A."/>
            <person name="Brooks K.L."/>
            <person name="Tracey A."/>
            <person name="Bobes R.J."/>
            <person name="Fragoso G."/>
            <person name="Sciutto E."/>
            <person name="Aslett M."/>
            <person name="Beasley H."/>
            <person name="Bennett H.M."/>
            <person name="Cai J."/>
            <person name="Camicia F."/>
            <person name="Clark R."/>
            <person name="Cucher M."/>
            <person name="De Silva N."/>
            <person name="Day T.A."/>
            <person name="Deplazes P."/>
            <person name="Estrada K."/>
            <person name="Fernandez C."/>
            <person name="Holland P.W."/>
            <person name="Hou J."/>
            <person name="Hu S."/>
            <person name="Huckvale T."/>
            <person name="Hung S.S."/>
            <person name="Kamenetzky L."/>
            <person name="Keane J.A."/>
            <person name="Kiss F."/>
            <person name="Koziol U."/>
            <person name="Lambert O."/>
            <person name="Liu K."/>
            <person name="Luo X."/>
            <person name="Luo Y."/>
            <person name="Macchiaroli N."/>
            <person name="Nichol S."/>
            <person name="Paps J."/>
            <person name="Parkinson J."/>
            <person name="Pouchkina-Stantcheva N."/>
            <person name="Riddiford N."/>
            <person name="Rosenzvit M."/>
            <person name="Salinas G."/>
            <person name="Wasmuth J.D."/>
            <person name="Zamanian M."/>
            <person name="Zheng Y."/>
            <person name="Cai X."/>
            <person name="Soberon X."/>
            <person name="Olson P.D."/>
            <person name="Laclette J.P."/>
            <person name="Brehm K."/>
            <person name="Berriman M."/>
            <person name="Garciarrubio A."/>
            <person name="Bobes R.J."/>
            <person name="Fragoso G."/>
            <person name="Sanchez-Flores A."/>
            <person name="Estrada K."/>
            <person name="Cevallos M.A."/>
            <person name="Morett E."/>
            <person name="Gonzalez V."/>
            <person name="Portillo T."/>
            <person name="Ochoa-Leyva A."/>
            <person name="Jose M.V."/>
            <person name="Sciutto E."/>
            <person name="Landa A."/>
            <person name="Jimenez L."/>
            <person name="Valdes V."/>
            <person name="Carrero J.C."/>
            <person name="Larralde C."/>
            <person name="Morales-Montor J."/>
            <person name="Limon-Lason J."/>
            <person name="Soberon X."/>
            <person name="Laclette J.P."/>
        </authorList>
    </citation>
    <scope>NUCLEOTIDE SEQUENCE [LARGE SCALE GENOMIC DNA]</scope>
</reference>
<reference evidence="3" key="3">
    <citation type="submission" date="2020-10" db="UniProtKB">
        <authorList>
            <consortium name="WormBaseParasite"/>
        </authorList>
    </citation>
    <scope>IDENTIFICATION</scope>
</reference>
<dbReference type="OrthoDB" id="6275777at2759"/>
<organism evidence="1">
    <name type="scientific">Echinococcus granulosus</name>
    <name type="common">Hydatid tapeworm</name>
    <dbReference type="NCBI Taxonomy" id="6210"/>
    <lineage>
        <taxon>Eukaryota</taxon>
        <taxon>Metazoa</taxon>
        <taxon>Spiralia</taxon>
        <taxon>Lophotrochozoa</taxon>
        <taxon>Platyhelminthes</taxon>
        <taxon>Cestoda</taxon>
        <taxon>Eucestoda</taxon>
        <taxon>Cyclophyllidea</taxon>
        <taxon>Taeniidae</taxon>
        <taxon>Echinococcus</taxon>
        <taxon>Echinococcus granulosus group</taxon>
    </lineage>
</organism>
<evidence type="ECO:0000313" key="3">
    <source>
        <dbReference type="WBParaSite" id="EgrG_000187900"/>
    </source>
</evidence>
<accession>A0A068WNU6</accession>
<proteinExistence type="predicted"/>
<evidence type="ECO:0000313" key="2">
    <source>
        <dbReference type="Proteomes" id="UP000492820"/>
    </source>
</evidence>
<name>A0A068WNU6_ECHGR</name>
<dbReference type="WBParaSite" id="EgrG_000187900">
    <property type="protein sequence ID" value="EgrG_000187900"/>
    <property type="gene ID" value="EgrG_000187900"/>
</dbReference>
<gene>
    <name evidence="1" type="ORF">EgrG_000187900</name>
</gene>
<reference evidence="1" key="2">
    <citation type="submission" date="2014-06" db="EMBL/GenBank/DDBJ databases">
        <authorList>
            <person name="Aslett M."/>
        </authorList>
    </citation>
    <scope>NUCLEOTIDE SEQUENCE</scope>
</reference>
<protein>
    <submittedName>
        <fullName evidence="3">DNA_MISMATCH_REPAIR_2 domain-containing protein</fullName>
    </submittedName>
</protein>
<sequence length="532" mass="59016">MLKLIESQLGVRVSMQYLEEHNIPESDRIVAPHHRQLHDLTNITHLSGDASLSQSVQFGGNPLALDEICNLSIIDEQLSSRRVASSSRFFNYSQYKCLRPDELAKAFSTFGEGVLFLVGGAANDAPQLVALLPGTSAMTRRVLRVFTIQSPDMKLKLGQLEARFMPFSREVRIAYEANYILPFTLLHVNFDEPTGGLLSHPSSTTPAHLMTQVSPYSTTHSPLASIKADVDRIKRLSLAYQNEGTWIPLGDLGPASSSASALEQVISSQLRKSQQEIVTPLGQRLIRELDSTERMWEALKDAPNRRTAREGFLVALRLLQEKADLLSVSLSDFTRFAKLARSSAAAGRGETLGNFEVLGLRMLIEAGVFKATNDCLAVISAVSPPLERSFSSANLTAETDFETRLRLLHHLYRVSCLVVALATVAQNALVEKEIGPLLFDTKSSEAEFATFMKVEEVEMNKVFTHTCTTALKNLTAQLADFTPDLWIMRMSTMEPMQIEKRLVYECINSGGVAPTFHCHVLELIDTLWFNDA</sequence>
<dbReference type="Proteomes" id="UP000492820">
    <property type="component" value="Unassembled WGS sequence"/>
</dbReference>
<dbReference type="AlphaFoldDB" id="A0A068WNU6"/>
<evidence type="ECO:0000313" key="1">
    <source>
        <dbReference type="EMBL" id="CDS21461.1"/>
    </source>
</evidence>